<dbReference type="GO" id="GO:0030261">
    <property type="term" value="P:chromosome condensation"/>
    <property type="evidence" value="ECO:0007669"/>
    <property type="project" value="UniProtKB-KW"/>
</dbReference>
<proteinExistence type="inferred from homology"/>
<dbReference type="InterPro" id="IPR010992">
    <property type="entry name" value="IHF-like_DNA-bd_dom_sf"/>
</dbReference>
<feature type="compositionally biased region" description="Basic residues" evidence="4">
    <location>
        <begin position="71"/>
        <end position="83"/>
    </location>
</feature>
<dbReference type="Proteomes" id="UP000269410">
    <property type="component" value="Unassembled WGS sequence"/>
</dbReference>
<dbReference type="SUPFAM" id="SSF47729">
    <property type="entry name" value="IHF-like DNA-binding proteins"/>
    <property type="match status" value="1"/>
</dbReference>
<evidence type="ECO:0000313" key="5">
    <source>
        <dbReference type="EMBL" id="RMD77328.1"/>
    </source>
</evidence>
<dbReference type="Gene3D" id="4.10.520.10">
    <property type="entry name" value="IHF-like DNA-binding proteins"/>
    <property type="match status" value="1"/>
</dbReference>
<dbReference type="GO" id="GO:0030527">
    <property type="term" value="F:structural constituent of chromatin"/>
    <property type="evidence" value="ECO:0007669"/>
    <property type="project" value="InterPro"/>
</dbReference>
<dbReference type="AlphaFoldDB" id="A0A3M0Z5A9"/>
<dbReference type="PANTHER" id="PTHR33175:SF3">
    <property type="entry name" value="DNA-BINDING PROTEIN HU-BETA"/>
    <property type="match status" value="1"/>
</dbReference>
<protein>
    <submittedName>
        <fullName evidence="5">HU family DNA-binding protein</fullName>
    </submittedName>
</protein>
<dbReference type="EMBL" id="RFKV01000044">
    <property type="protein sequence ID" value="RMD77328.1"/>
    <property type="molecule type" value="Genomic_DNA"/>
</dbReference>
<dbReference type="CDD" id="cd13831">
    <property type="entry name" value="HU"/>
    <property type="match status" value="1"/>
</dbReference>
<dbReference type="SMART" id="SM00411">
    <property type="entry name" value="BHL"/>
    <property type="match status" value="1"/>
</dbReference>
<organism evidence="5 6">
    <name type="scientific">Candidatus Dojkabacteria bacterium</name>
    <dbReference type="NCBI Taxonomy" id="2099670"/>
    <lineage>
        <taxon>Bacteria</taxon>
        <taxon>Candidatus Dojkabacteria</taxon>
    </lineage>
</organism>
<gene>
    <name evidence="5" type="ORF">D6810_01275</name>
</gene>
<keyword evidence="1" id="KW-0226">DNA condensation</keyword>
<sequence>MNKAELVNWIANKTGLTKKDVDLTLSAFVDAVMETVKSGDSVTLTNFGTFMPLQRKASEKRNPKTGEKVKVPARKVPKFKPGKQFRDALN</sequence>
<dbReference type="InterPro" id="IPR000119">
    <property type="entry name" value="Hist_DNA-bd"/>
</dbReference>
<comment type="similarity">
    <text evidence="3">Belongs to the bacterial histone-like protein family.</text>
</comment>
<evidence type="ECO:0000256" key="3">
    <source>
        <dbReference type="RuleBase" id="RU003939"/>
    </source>
</evidence>
<evidence type="ECO:0000256" key="4">
    <source>
        <dbReference type="SAM" id="MobiDB-lite"/>
    </source>
</evidence>
<keyword evidence="2 5" id="KW-0238">DNA-binding</keyword>
<feature type="region of interest" description="Disordered" evidence="4">
    <location>
        <begin position="54"/>
        <end position="90"/>
    </location>
</feature>
<evidence type="ECO:0000313" key="6">
    <source>
        <dbReference type="Proteomes" id="UP000269410"/>
    </source>
</evidence>
<reference evidence="5 6" key="1">
    <citation type="submission" date="2018-10" db="EMBL/GenBank/DDBJ databases">
        <title>Thermophilic Lithotrophy and Phototrophy in an Intertidal, Iron-rich, Geothermal Spring.</title>
        <authorList>
            <person name="Ward L.M."/>
            <person name="Idei A."/>
            <person name="Nakagawa M."/>
            <person name="Ueno Y."/>
            <person name="Fischer W."/>
            <person name="Mcglynn S.E."/>
        </authorList>
    </citation>
    <scope>NUCLEOTIDE SEQUENCE [LARGE SCALE GENOMIC DNA]</scope>
    <source>
        <strain evidence="5">J137</strain>
    </source>
</reference>
<evidence type="ECO:0000256" key="1">
    <source>
        <dbReference type="ARBA" id="ARBA00023067"/>
    </source>
</evidence>
<evidence type="ECO:0000256" key="2">
    <source>
        <dbReference type="ARBA" id="ARBA00023125"/>
    </source>
</evidence>
<feature type="compositionally biased region" description="Basic and acidic residues" evidence="4">
    <location>
        <begin position="56"/>
        <end position="70"/>
    </location>
</feature>
<dbReference type="GO" id="GO:0003677">
    <property type="term" value="F:DNA binding"/>
    <property type="evidence" value="ECO:0007669"/>
    <property type="project" value="UniProtKB-KW"/>
</dbReference>
<dbReference type="PRINTS" id="PR01727">
    <property type="entry name" value="DNABINDINGHU"/>
</dbReference>
<accession>A0A3M0Z5A9</accession>
<dbReference type="Pfam" id="PF00216">
    <property type="entry name" value="Bac_DNA_binding"/>
    <property type="match status" value="1"/>
</dbReference>
<name>A0A3M0Z5A9_9BACT</name>
<dbReference type="PANTHER" id="PTHR33175">
    <property type="entry name" value="DNA-BINDING PROTEIN HU"/>
    <property type="match status" value="1"/>
</dbReference>
<comment type="caution">
    <text evidence="5">The sequence shown here is derived from an EMBL/GenBank/DDBJ whole genome shotgun (WGS) entry which is preliminary data.</text>
</comment>